<proteinExistence type="predicted"/>
<dbReference type="AlphaFoldDB" id="A0AAJ1QHX4"/>
<gene>
    <name evidence="1" type="ORF">HX001_18100</name>
</gene>
<dbReference type="RefSeq" id="WP_286494585.1">
    <property type="nucleotide sequence ID" value="NZ_JACAGJ010000036.1"/>
</dbReference>
<dbReference type="Proteomes" id="UP001170959">
    <property type="component" value="Unassembled WGS sequence"/>
</dbReference>
<name>A0AAJ1QHX4_9FLAO</name>
<comment type="caution">
    <text evidence="1">The sequence shown here is derived from an EMBL/GenBank/DDBJ whole genome shotgun (WGS) entry which is preliminary data.</text>
</comment>
<evidence type="ECO:0000313" key="1">
    <source>
        <dbReference type="EMBL" id="MDM1074395.1"/>
    </source>
</evidence>
<sequence length="82" mass="9864">MIQKKQWSEFYNTGLLLIINQILQVFGWSIVIEFDETKEIKEVYPVRSKFRGFDNNSVRENHIKITEYLKNNIQELEKEANN</sequence>
<organism evidence="1 2">
    <name type="scientific">Empedobacter brevis</name>
    <dbReference type="NCBI Taxonomy" id="247"/>
    <lineage>
        <taxon>Bacteria</taxon>
        <taxon>Pseudomonadati</taxon>
        <taxon>Bacteroidota</taxon>
        <taxon>Flavobacteriia</taxon>
        <taxon>Flavobacteriales</taxon>
        <taxon>Weeksellaceae</taxon>
        <taxon>Empedobacter</taxon>
    </lineage>
</organism>
<dbReference type="EMBL" id="JACAGJ010000036">
    <property type="protein sequence ID" value="MDM1074395.1"/>
    <property type="molecule type" value="Genomic_DNA"/>
</dbReference>
<evidence type="ECO:0000313" key="2">
    <source>
        <dbReference type="Proteomes" id="UP001170959"/>
    </source>
</evidence>
<reference evidence="1" key="1">
    <citation type="submission" date="2020-06" db="EMBL/GenBank/DDBJ databases">
        <authorList>
            <person name="Dong N."/>
        </authorList>
    </citation>
    <scope>NUCLEOTIDE SEQUENCE</scope>
    <source>
        <strain evidence="1">R655-4</strain>
    </source>
</reference>
<accession>A0AAJ1QHX4</accession>
<protein>
    <submittedName>
        <fullName evidence="1">Uncharacterized protein</fullName>
    </submittedName>
</protein>
<reference evidence="1" key="2">
    <citation type="journal article" date="2022" name="Sci. Total Environ.">
        <title>Prevalence, transmission, and molecular epidemiology of tet(X)-positive bacteria among humans, animals, and environmental niches in China: An epidemiological, and genomic-based study.</title>
        <authorList>
            <person name="Dong N."/>
            <person name="Zeng Y."/>
            <person name="Cai C."/>
            <person name="Sun C."/>
            <person name="Lu J."/>
            <person name="Liu C."/>
            <person name="Zhou H."/>
            <person name="Sun Q."/>
            <person name="Shu L."/>
            <person name="Wang H."/>
            <person name="Wang Y."/>
            <person name="Wang S."/>
            <person name="Wu C."/>
            <person name="Chan E.W."/>
            <person name="Chen G."/>
            <person name="Shen Z."/>
            <person name="Chen S."/>
            <person name="Zhang R."/>
        </authorList>
    </citation>
    <scope>NUCLEOTIDE SEQUENCE</scope>
    <source>
        <strain evidence="1">R655-4</strain>
    </source>
</reference>